<dbReference type="Gene3D" id="1.20.81.30">
    <property type="entry name" value="Type II secretion system (T2SS), domain F"/>
    <property type="match status" value="1"/>
</dbReference>
<evidence type="ECO:0000256" key="3">
    <source>
        <dbReference type="ARBA" id="ARBA00022692"/>
    </source>
</evidence>
<gene>
    <name evidence="8" type="ORF">SAMN02927930_02001</name>
</gene>
<evidence type="ECO:0000256" key="6">
    <source>
        <dbReference type="SAM" id="Phobius"/>
    </source>
</evidence>
<organism evidence="8 9">
    <name type="scientific">Pseudidiomarina indica</name>
    <dbReference type="NCBI Taxonomy" id="1159017"/>
    <lineage>
        <taxon>Bacteria</taxon>
        <taxon>Pseudomonadati</taxon>
        <taxon>Pseudomonadota</taxon>
        <taxon>Gammaproteobacteria</taxon>
        <taxon>Alteromonadales</taxon>
        <taxon>Idiomarinaceae</taxon>
        <taxon>Pseudidiomarina</taxon>
    </lineage>
</organism>
<dbReference type="OrthoDB" id="6236866at2"/>
<sequence>MPADWILISTLGVTSFIVISGWGMVLWYGYQWPQMRGLFQRGVAGLPPTLQQRLVQFAQHQAIDQTAAGWLQQRVFLALFIAPFVLLPLPLLYKLALVLILLLRWLSAKQRQRRYLQRVLSQWPSTLDMLSMLIQAGLSLPAALHALHGTSNHLASMAELGHLHRLQQSGATLTEALQVLTQRIPHAWISLFAGAVLQAQHTGGALAQTLRSQAEQCRQQQLLAAEKRAQEVAVKLMLPLIFCFFPVTMLLILGPILIRFATGGEW</sequence>
<dbReference type="Pfam" id="PF00482">
    <property type="entry name" value="T2SSF"/>
    <property type="match status" value="1"/>
</dbReference>
<name>A0A1G6E0W9_9GAMM</name>
<evidence type="ECO:0000313" key="9">
    <source>
        <dbReference type="Proteomes" id="UP000199626"/>
    </source>
</evidence>
<dbReference type="STRING" id="1159017.SAMN02927930_02001"/>
<evidence type="ECO:0000256" key="2">
    <source>
        <dbReference type="ARBA" id="ARBA00022475"/>
    </source>
</evidence>
<keyword evidence="5 6" id="KW-0472">Membrane</keyword>
<dbReference type="EMBL" id="FMXN01000015">
    <property type="protein sequence ID" value="SDB51036.1"/>
    <property type="molecule type" value="Genomic_DNA"/>
</dbReference>
<keyword evidence="4 6" id="KW-1133">Transmembrane helix</keyword>
<feature type="transmembrane region" description="Helical" evidence="6">
    <location>
        <begin position="75"/>
        <end position="106"/>
    </location>
</feature>
<protein>
    <submittedName>
        <fullName evidence="8">Tight adherence protein C</fullName>
    </submittedName>
</protein>
<proteinExistence type="predicted"/>
<dbReference type="AlphaFoldDB" id="A0A1G6E0W9"/>
<comment type="subcellular location">
    <subcellularLocation>
        <location evidence="1">Cell membrane</location>
        <topology evidence="1">Multi-pass membrane protein</topology>
    </subcellularLocation>
</comment>
<feature type="domain" description="Type II secretion system protein GspF" evidence="7">
    <location>
        <begin position="127"/>
        <end position="253"/>
    </location>
</feature>
<accession>A0A1G6E0W9</accession>
<dbReference type="InterPro" id="IPR042094">
    <property type="entry name" value="T2SS_GspF_sf"/>
</dbReference>
<keyword evidence="2" id="KW-1003">Cell membrane</keyword>
<dbReference type="Proteomes" id="UP000199626">
    <property type="component" value="Unassembled WGS sequence"/>
</dbReference>
<dbReference type="PANTHER" id="PTHR35007">
    <property type="entry name" value="INTEGRAL MEMBRANE PROTEIN-RELATED"/>
    <property type="match status" value="1"/>
</dbReference>
<evidence type="ECO:0000256" key="1">
    <source>
        <dbReference type="ARBA" id="ARBA00004651"/>
    </source>
</evidence>
<dbReference type="RefSeq" id="WP_092593909.1">
    <property type="nucleotide sequence ID" value="NZ_FMXN01000015.1"/>
</dbReference>
<keyword evidence="9" id="KW-1185">Reference proteome</keyword>
<dbReference type="InterPro" id="IPR018076">
    <property type="entry name" value="T2SS_GspF_dom"/>
</dbReference>
<dbReference type="PANTHER" id="PTHR35007:SF2">
    <property type="entry name" value="PILUS ASSEMBLE PROTEIN"/>
    <property type="match status" value="1"/>
</dbReference>
<evidence type="ECO:0000259" key="7">
    <source>
        <dbReference type="Pfam" id="PF00482"/>
    </source>
</evidence>
<feature type="transmembrane region" description="Helical" evidence="6">
    <location>
        <begin position="6"/>
        <end position="30"/>
    </location>
</feature>
<evidence type="ECO:0000313" key="8">
    <source>
        <dbReference type="EMBL" id="SDB51036.1"/>
    </source>
</evidence>
<feature type="transmembrane region" description="Helical" evidence="6">
    <location>
        <begin position="236"/>
        <end position="258"/>
    </location>
</feature>
<keyword evidence="3 6" id="KW-0812">Transmembrane</keyword>
<reference evidence="9" key="1">
    <citation type="submission" date="2016-10" db="EMBL/GenBank/DDBJ databases">
        <authorList>
            <person name="Varghese N."/>
            <person name="Submissions S."/>
        </authorList>
    </citation>
    <scope>NUCLEOTIDE SEQUENCE [LARGE SCALE GENOMIC DNA]</scope>
    <source>
        <strain evidence="9">CGMCC 1.10824</strain>
    </source>
</reference>
<evidence type="ECO:0000256" key="4">
    <source>
        <dbReference type="ARBA" id="ARBA00022989"/>
    </source>
</evidence>
<dbReference type="GO" id="GO:0005886">
    <property type="term" value="C:plasma membrane"/>
    <property type="evidence" value="ECO:0007669"/>
    <property type="project" value="UniProtKB-SubCell"/>
</dbReference>
<evidence type="ECO:0000256" key="5">
    <source>
        <dbReference type="ARBA" id="ARBA00023136"/>
    </source>
</evidence>